<dbReference type="EMBL" id="FNVO01000006">
    <property type="protein sequence ID" value="SEG56753.1"/>
    <property type="molecule type" value="Genomic_DNA"/>
</dbReference>
<evidence type="ECO:0000256" key="2">
    <source>
        <dbReference type="SAM" id="Phobius"/>
    </source>
</evidence>
<dbReference type="OrthoDB" id="5621159at2"/>
<feature type="transmembrane region" description="Helical" evidence="2">
    <location>
        <begin position="285"/>
        <end position="307"/>
    </location>
</feature>
<dbReference type="Pfam" id="PF00092">
    <property type="entry name" value="VWA"/>
    <property type="match status" value="1"/>
</dbReference>
<proteinExistence type="predicted"/>
<feature type="compositionally biased region" description="Gly residues" evidence="1">
    <location>
        <begin position="70"/>
        <end position="81"/>
    </location>
</feature>
<dbReference type="Proteomes" id="UP000236723">
    <property type="component" value="Unassembled WGS sequence"/>
</dbReference>
<keyword evidence="2" id="KW-0812">Transmembrane</keyword>
<feature type="compositionally biased region" description="Gly residues" evidence="1">
    <location>
        <begin position="158"/>
        <end position="174"/>
    </location>
</feature>
<dbReference type="RefSeq" id="WP_103938822.1">
    <property type="nucleotide sequence ID" value="NZ_FNVO01000006.1"/>
</dbReference>
<feature type="region of interest" description="Disordered" evidence="1">
    <location>
        <begin position="597"/>
        <end position="628"/>
    </location>
</feature>
<evidence type="ECO:0000259" key="3">
    <source>
        <dbReference type="PROSITE" id="PS50234"/>
    </source>
</evidence>
<gene>
    <name evidence="4" type="ORF">SAMN04489712_106334</name>
</gene>
<feature type="compositionally biased region" description="Polar residues" evidence="1">
    <location>
        <begin position="31"/>
        <end position="45"/>
    </location>
</feature>
<keyword evidence="2" id="KW-1133">Transmembrane helix</keyword>
<evidence type="ECO:0000313" key="4">
    <source>
        <dbReference type="EMBL" id="SEG56753.1"/>
    </source>
</evidence>
<keyword evidence="2" id="KW-0472">Membrane</keyword>
<dbReference type="InterPro" id="IPR002035">
    <property type="entry name" value="VWF_A"/>
</dbReference>
<dbReference type="Gene3D" id="3.40.50.410">
    <property type="entry name" value="von Willebrand factor, type A domain"/>
    <property type="match status" value="1"/>
</dbReference>
<name>A0A1H6B7B4_9ACTN</name>
<organism evidence="4 5">
    <name type="scientific">Thermomonospora echinospora</name>
    <dbReference type="NCBI Taxonomy" id="1992"/>
    <lineage>
        <taxon>Bacteria</taxon>
        <taxon>Bacillati</taxon>
        <taxon>Actinomycetota</taxon>
        <taxon>Actinomycetes</taxon>
        <taxon>Streptosporangiales</taxon>
        <taxon>Thermomonosporaceae</taxon>
        <taxon>Thermomonospora</taxon>
    </lineage>
</organism>
<feature type="compositionally biased region" description="Low complexity" evidence="1">
    <location>
        <begin position="82"/>
        <end position="108"/>
    </location>
</feature>
<keyword evidence="5" id="KW-1185">Reference proteome</keyword>
<dbReference type="PROSITE" id="PS50234">
    <property type="entry name" value="VWFA"/>
    <property type="match status" value="1"/>
</dbReference>
<dbReference type="InterPro" id="IPR036465">
    <property type="entry name" value="vWFA_dom_sf"/>
</dbReference>
<dbReference type="Pfam" id="PF13531">
    <property type="entry name" value="SBP_bac_11"/>
    <property type="match status" value="1"/>
</dbReference>
<dbReference type="SMART" id="SM00327">
    <property type="entry name" value="VWA"/>
    <property type="match status" value="1"/>
</dbReference>
<accession>A0A1H6B7B4</accession>
<feature type="compositionally biased region" description="Gly residues" evidence="1">
    <location>
        <begin position="109"/>
        <end position="138"/>
    </location>
</feature>
<evidence type="ECO:0000313" key="5">
    <source>
        <dbReference type="Proteomes" id="UP000236723"/>
    </source>
</evidence>
<feature type="compositionally biased region" description="Basic and acidic residues" evidence="1">
    <location>
        <begin position="210"/>
        <end position="225"/>
    </location>
</feature>
<dbReference type="AlphaFoldDB" id="A0A1H6B7B4"/>
<sequence>MSGRHRNDLPDEPGDGGYDASTPPVFGPANDGSSDWFSPRESQNPPVTPRGGGYDVPDDPLGGPANRSSGYGGTPGYGGSSEYGRSPGHSGSSEYGRSPGYGESSEYGGSSGYGGGSGGYRVPGERGAAGGMPGGATGSGESDIPDWFGNTAERRPGYGAGGFGGASDPGGRGSGRAAYESGSHGGAGVPGGSRAEGSFGGPTGSAGPAGHERRDARAPSGREESSFSGAGYGAYDSISRSDGGRTGAGGSGRSGGSGGSGGSGRSGGSGDYEYGRRRKRSAAGLIGPMAGAVGLALLLGVGVYAFAGAGGGCDGDDALALDIAAAPEIAPAISKTVSRFNDAKHKVDGKCVKAAVRSADPSVITTLLSGQGVESGGNRRPDVWIPDSSLWVSLVSTSAKGKDSVRLTRTSVAQTPIVVGMPQTLAASLRNQGVIANPSWDNLLNAAGGTTGGAVTKNQVIPAGSVRLFVPDPTRNAVGMGSLLLTNTLLANDPNREAIFTGIVRTMRENTTPSVKAQFASFRKDRKGRYPIALAPEQAVWSHNRAGPAEPAVAVYPTEGTLTMDYPLAVTSGESAKQQAARLLEQAVNTEPARDDVRGLGFRSADGKAPTTFGTKTGVSPRRPRQLPAPQPAVVQQIMQAWSKLSLSIRMLSVIDISGSMLEKVDGVTRMQATARVAQGGLSMMPNDSELGQWVFSTEVDGSKDYKEIVPMGALGDRIGSATRRQLLLSSLGQLKPKPTGNTGLYDTILAAYKYMADSYKPEFGNSIVLFTDGENDDENGPSLRETLSRLESMVDPTRPVQVIMIGFGSGVDVNELKQIAKATRGSVYVAQTPGEIQRIFLQALSRRISD</sequence>
<evidence type="ECO:0000256" key="1">
    <source>
        <dbReference type="SAM" id="MobiDB-lite"/>
    </source>
</evidence>
<feature type="region of interest" description="Disordered" evidence="1">
    <location>
        <begin position="1"/>
        <end position="274"/>
    </location>
</feature>
<dbReference type="SUPFAM" id="SSF53300">
    <property type="entry name" value="vWA-like"/>
    <property type="match status" value="1"/>
</dbReference>
<reference evidence="5" key="1">
    <citation type="submission" date="2016-10" db="EMBL/GenBank/DDBJ databases">
        <authorList>
            <person name="Varghese N."/>
            <person name="Submissions S."/>
        </authorList>
    </citation>
    <scope>NUCLEOTIDE SEQUENCE [LARGE SCALE GENOMIC DNA]</scope>
    <source>
        <strain evidence="5">DSM 43163</strain>
    </source>
</reference>
<protein>
    <submittedName>
        <fullName evidence="4">von Willebrand factor type A domain-containing protein</fullName>
    </submittedName>
</protein>
<feature type="domain" description="VWFA" evidence="3">
    <location>
        <begin position="650"/>
        <end position="845"/>
    </location>
</feature>
<feature type="compositionally biased region" description="Gly residues" evidence="1">
    <location>
        <begin position="244"/>
        <end position="270"/>
    </location>
</feature>